<keyword evidence="5" id="KW-0479">Metal-binding</keyword>
<evidence type="ECO:0000256" key="2">
    <source>
        <dbReference type="ARBA" id="ARBA00009288"/>
    </source>
</evidence>
<comment type="catalytic activity">
    <reaction evidence="10">
        <text>6 Fe(III)-[cytochrome c] + NH4(+) + 2 H2O = 6 Fe(II)-[cytochrome c] + nitrite + 8 H(+)</text>
        <dbReference type="Rhea" id="RHEA:13089"/>
        <dbReference type="Rhea" id="RHEA-COMP:10350"/>
        <dbReference type="Rhea" id="RHEA-COMP:14399"/>
        <dbReference type="ChEBI" id="CHEBI:15377"/>
        <dbReference type="ChEBI" id="CHEBI:15378"/>
        <dbReference type="ChEBI" id="CHEBI:16301"/>
        <dbReference type="ChEBI" id="CHEBI:28938"/>
        <dbReference type="ChEBI" id="CHEBI:29033"/>
        <dbReference type="ChEBI" id="CHEBI:29034"/>
        <dbReference type="EC" id="1.7.2.2"/>
    </reaction>
</comment>
<keyword evidence="9" id="KW-0408">Iron</keyword>
<keyword evidence="12" id="KW-1185">Reference proteome</keyword>
<dbReference type="PROSITE" id="PS51257">
    <property type="entry name" value="PROKAR_LIPOPROTEIN"/>
    <property type="match status" value="1"/>
</dbReference>
<dbReference type="GO" id="GO:0042279">
    <property type="term" value="F:nitrite reductase (cytochrome, ammonia-forming) activity"/>
    <property type="evidence" value="ECO:0007669"/>
    <property type="project" value="UniProtKB-EC"/>
</dbReference>
<evidence type="ECO:0000256" key="8">
    <source>
        <dbReference type="ARBA" id="ARBA00023002"/>
    </source>
</evidence>
<evidence type="ECO:0000256" key="5">
    <source>
        <dbReference type="ARBA" id="ARBA00022723"/>
    </source>
</evidence>
<accession>A0A431VZF0</accession>
<dbReference type="InterPro" id="IPR036280">
    <property type="entry name" value="Multihaem_cyt_sf"/>
</dbReference>
<keyword evidence="4" id="KW-0349">Heme</keyword>
<dbReference type="OrthoDB" id="9780421at2"/>
<keyword evidence="6" id="KW-0732">Signal</keyword>
<name>A0A431VZF0_9GAMM</name>
<evidence type="ECO:0000256" key="1">
    <source>
        <dbReference type="ARBA" id="ARBA00004196"/>
    </source>
</evidence>
<dbReference type="InterPro" id="IPR003321">
    <property type="entry name" value="Cyt_c552"/>
</dbReference>
<evidence type="ECO:0000256" key="3">
    <source>
        <dbReference type="ARBA" id="ARBA00011887"/>
    </source>
</evidence>
<evidence type="ECO:0000256" key="4">
    <source>
        <dbReference type="ARBA" id="ARBA00022617"/>
    </source>
</evidence>
<sequence length="576" mass="63222">MRLQKLAVAIAVSAVLVGCSDDDDTQLITCGEGSQLNTDTNVCEVLPVDPVDPVEPVDPVLCGEGTVLDADTNTCIIPPSTGPVDFYNSDNWQETFPDQHATWASSEENTPESGTPTDLLEANPNLVSAWAGYGFAKDYNRARGHQFALTDVMKSLRTGSPIVGHDGNVVGEAMAASCWSCKSPDVARMYELVGEDKFANNSWSTWGHEMSNSVGCADCHELGGIDLRLSRPYAERAMTKVGLTFEEQDHNGQASQTCAQCHVEYYFDGTDSKKVRFPWDHWVPGVETDYASVVGYAGEDMLYKGFAAEAQLAYYDNINFKDWTNAVSGTPSLKTQHPEYENLMDRASHTMPTHLEFSCNTCHMPKAENADGLEYSNHNVKFDPAKLPGSCKGCHDDNAIESMLESRKTAINNLRFTATGTDPRLTEAHFKAQAIWAANGVEGIDAGKTIGEAKGNYEAALKAGNELATEMNSLLGKIRNAQWFWDSATASHGMYAHNFTEAKRLLTKSNTVLDTAIAEADVLLAKYAPDYVYDATKYDTKAKVQPEAGLNYDAMKAAKDEFINERVKKEWPIELR</sequence>
<dbReference type="Gene3D" id="1.10.1130.10">
    <property type="entry name" value="Flavocytochrome C3, Chain A"/>
    <property type="match status" value="1"/>
</dbReference>
<organism evidence="11 12">
    <name type="scientific">Shewanella atlantica</name>
    <dbReference type="NCBI Taxonomy" id="271099"/>
    <lineage>
        <taxon>Bacteria</taxon>
        <taxon>Pseudomonadati</taxon>
        <taxon>Pseudomonadota</taxon>
        <taxon>Gammaproteobacteria</taxon>
        <taxon>Alteromonadales</taxon>
        <taxon>Shewanellaceae</taxon>
        <taxon>Shewanella</taxon>
    </lineage>
</organism>
<dbReference type="PANTHER" id="PTHR30633">
    <property type="entry name" value="CYTOCHROME C-552 RESPIRATORY NITRITE REDUCTASE"/>
    <property type="match status" value="1"/>
</dbReference>
<comment type="similarity">
    <text evidence="2">Belongs to the cytochrome c-552 family.</text>
</comment>
<reference evidence="11 12" key="1">
    <citation type="submission" date="2018-12" db="EMBL/GenBank/DDBJ databases">
        <authorList>
            <person name="Yu L."/>
        </authorList>
    </citation>
    <scope>NUCLEOTIDE SEQUENCE [LARGE SCALE GENOMIC DNA]</scope>
    <source>
        <strain evidence="11 12">HAW-EB5</strain>
    </source>
</reference>
<keyword evidence="7" id="KW-0106">Calcium</keyword>
<dbReference type="PANTHER" id="PTHR30633:SF0">
    <property type="entry name" value="CYTOCHROME C-552"/>
    <property type="match status" value="1"/>
</dbReference>
<gene>
    <name evidence="11" type="ORF">EKG39_18815</name>
</gene>
<dbReference type="Proteomes" id="UP000282060">
    <property type="component" value="Unassembled WGS sequence"/>
</dbReference>
<dbReference type="CDD" id="cd00548">
    <property type="entry name" value="NrfA-like"/>
    <property type="match status" value="1"/>
</dbReference>
<comment type="subcellular location">
    <subcellularLocation>
        <location evidence="1">Cell envelope</location>
    </subcellularLocation>
</comment>
<dbReference type="EMBL" id="RXNV01000012">
    <property type="protein sequence ID" value="RTR28584.1"/>
    <property type="molecule type" value="Genomic_DNA"/>
</dbReference>
<dbReference type="GO" id="GO:0030288">
    <property type="term" value="C:outer membrane-bounded periplasmic space"/>
    <property type="evidence" value="ECO:0007669"/>
    <property type="project" value="TreeGrafter"/>
</dbReference>
<dbReference type="GO" id="GO:0020037">
    <property type="term" value="F:heme binding"/>
    <property type="evidence" value="ECO:0007669"/>
    <property type="project" value="TreeGrafter"/>
</dbReference>
<dbReference type="Pfam" id="PF02335">
    <property type="entry name" value="Cytochrom_C552"/>
    <property type="match status" value="1"/>
</dbReference>
<evidence type="ECO:0000256" key="6">
    <source>
        <dbReference type="ARBA" id="ARBA00022729"/>
    </source>
</evidence>
<evidence type="ECO:0000256" key="9">
    <source>
        <dbReference type="ARBA" id="ARBA00023004"/>
    </source>
</evidence>
<evidence type="ECO:0000313" key="12">
    <source>
        <dbReference type="Proteomes" id="UP000282060"/>
    </source>
</evidence>
<dbReference type="Gene3D" id="1.20.140.10">
    <property type="entry name" value="Butyryl-CoA Dehydrogenase, subunit A, domain 3"/>
    <property type="match status" value="1"/>
</dbReference>
<evidence type="ECO:0000256" key="7">
    <source>
        <dbReference type="ARBA" id="ARBA00022837"/>
    </source>
</evidence>
<dbReference type="RefSeq" id="WP_126507521.1">
    <property type="nucleotide sequence ID" value="NZ_RXNV01000012.1"/>
</dbReference>
<comment type="caution">
    <text evidence="11">The sequence shown here is derived from an EMBL/GenBank/DDBJ whole genome shotgun (WGS) entry which is preliminary data.</text>
</comment>
<dbReference type="GO" id="GO:0046872">
    <property type="term" value="F:metal ion binding"/>
    <property type="evidence" value="ECO:0007669"/>
    <property type="project" value="UniProtKB-KW"/>
</dbReference>
<evidence type="ECO:0000313" key="11">
    <source>
        <dbReference type="EMBL" id="RTR28584.1"/>
    </source>
</evidence>
<protein>
    <recommendedName>
        <fullName evidence="3">nitrite reductase (cytochrome; ammonia-forming)</fullName>
        <ecNumber evidence="3">1.7.2.2</ecNumber>
    </recommendedName>
</protein>
<dbReference type="SUPFAM" id="SSF48695">
    <property type="entry name" value="Multiheme cytochromes"/>
    <property type="match status" value="1"/>
</dbReference>
<dbReference type="EC" id="1.7.2.2" evidence="3"/>
<keyword evidence="8" id="KW-0560">Oxidoreductase</keyword>
<evidence type="ECO:0000256" key="10">
    <source>
        <dbReference type="ARBA" id="ARBA00049131"/>
    </source>
</evidence>
<proteinExistence type="inferred from homology"/>
<dbReference type="GO" id="GO:0019645">
    <property type="term" value="P:anaerobic electron transport chain"/>
    <property type="evidence" value="ECO:0007669"/>
    <property type="project" value="TreeGrafter"/>
</dbReference>
<dbReference type="AlphaFoldDB" id="A0A431VZF0"/>